<evidence type="ECO:0000313" key="1">
    <source>
        <dbReference type="EMBL" id="WAC01007.1"/>
    </source>
</evidence>
<name>A0A9E8SCT1_9FLAO</name>
<dbReference type="Proteomes" id="UP001164705">
    <property type="component" value="Chromosome"/>
</dbReference>
<reference evidence="1" key="1">
    <citation type="submission" date="2022-11" db="EMBL/GenBank/DDBJ databases">
        <title>Lacinutrix neustonica HL-RS19T sp. nov., isolated from the surface microlayer sample of brackish Lake Shihwa.</title>
        <authorList>
            <person name="Choi J.Y."/>
            <person name="Hwang C.Y."/>
        </authorList>
    </citation>
    <scope>NUCLEOTIDE SEQUENCE</scope>
    <source>
        <strain evidence="1">HL-RS19</strain>
    </source>
</reference>
<evidence type="ECO:0000313" key="2">
    <source>
        <dbReference type="Proteomes" id="UP001164705"/>
    </source>
</evidence>
<accession>A0A9E8SCT1</accession>
<dbReference type="AlphaFoldDB" id="A0A9E8SCT1"/>
<sequence>MTSVSLNSWFAIFVLERAVGLRLKNALSNATGFMSGDNGVVC</sequence>
<protein>
    <submittedName>
        <fullName evidence="1">Uncharacterized protein</fullName>
    </submittedName>
</protein>
<dbReference type="RefSeq" id="WP_267675555.1">
    <property type="nucleotide sequence ID" value="NZ_CP113088.1"/>
</dbReference>
<dbReference type="KEGG" id="lnu:N7U66_12530"/>
<gene>
    <name evidence="1" type="ORF">N7U66_12530</name>
</gene>
<organism evidence="1 2">
    <name type="scientific">Lacinutrix neustonica</name>
    <dbReference type="NCBI Taxonomy" id="2980107"/>
    <lineage>
        <taxon>Bacteria</taxon>
        <taxon>Pseudomonadati</taxon>
        <taxon>Bacteroidota</taxon>
        <taxon>Flavobacteriia</taxon>
        <taxon>Flavobacteriales</taxon>
        <taxon>Flavobacteriaceae</taxon>
        <taxon>Lacinutrix</taxon>
    </lineage>
</organism>
<proteinExistence type="predicted"/>
<dbReference type="EMBL" id="CP113088">
    <property type="protein sequence ID" value="WAC01007.1"/>
    <property type="molecule type" value="Genomic_DNA"/>
</dbReference>
<keyword evidence="2" id="KW-1185">Reference proteome</keyword>